<sequence>MGIFNDDEFDKYMDKAGKPHDGVVVARAFLVESTISLATPWQHTASALSISNSLSNVKPTRKPGLNAVQRAVRLAFCLDHINWTLEDWKRVIWSDETSVILGQRRGAVRLWRESGEAYENTCIRRRWKGYSEFMFWGCFSWDKKGPCHIWTKETAQERKKADEELVELNQALEPMLKMEWELSTKMRRMNLRRRPAGKKPQWKFTKKNGKLVREGKAGCHGVDMEASWGLDGVVVQLSLGHLDKD</sequence>
<dbReference type="GeneID" id="19243343"/>
<dbReference type="eggNOG" id="ENOG502SJME">
    <property type="taxonomic scope" value="Eukaryota"/>
</dbReference>
<dbReference type="HOGENOM" id="CLU_1133578_0_0_1"/>
<dbReference type="OrthoDB" id="5415741at2759"/>
<keyword evidence="2" id="KW-1185">Reference proteome</keyword>
<dbReference type="EMBL" id="KE721025">
    <property type="protein sequence ID" value="ERF72881.1"/>
    <property type="molecule type" value="Genomic_DNA"/>
</dbReference>
<dbReference type="AlphaFoldDB" id="U1GLU8"/>
<reference evidence="2" key="1">
    <citation type="journal article" date="2014" name="BMC Genomics">
        <title>Genome characteristics reveal the impact of lichenization on lichen-forming fungus Endocarpon pusillum Hedwig (Verrucariales, Ascomycota).</title>
        <authorList>
            <person name="Wang Y.-Y."/>
            <person name="Liu B."/>
            <person name="Zhang X.-Y."/>
            <person name="Zhou Q.-M."/>
            <person name="Zhang T."/>
            <person name="Li H."/>
            <person name="Yu Y.-F."/>
            <person name="Zhang X.-L."/>
            <person name="Hao X.-Y."/>
            <person name="Wang M."/>
            <person name="Wang L."/>
            <person name="Wei J.-C."/>
        </authorList>
    </citation>
    <scope>NUCLEOTIDE SEQUENCE [LARGE SCALE GENOMIC DNA]</scope>
    <source>
        <strain evidence="2">Z07020 / HMAS-L-300199</strain>
    </source>
</reference>
<evidence type="ECO:0008006" key="3">
    <source>
        <dbReference type="Google" id="ProtNLM"/>
    </source>
</evidence>
<protein>
    <recommendedName>
        <fullName evidence="3">Transposase Tc1-like domain-containing protein</fullName>
    </recommendedName>
</protein>
<name>U1GLU8_ENDPU</name>
<evidence type="ECO:0000313" key="1">
    <source>
        <dbReference type="EMBL" id="ERF72881.1"/>
    </source>
</evidence>
<evidence type="ECO:0000313" key="2">
    <source>
        <dbReference type="Proteomes" id="UP000019373"/>
    </source>
</evidence>
<accession>U1GLU8</accession>
<dbReference type="Gene3D" id="3.30.420.10">
    <property type="entry name" value="Ribonuclease H-like superfamily/Ribonuclease H"/>
    <property type="match status" value="1"/>
</dbReference>
<dbReference type="Proteomes" id="UP000019373">
    <property type="component" value="Unassembled WGS sequence"/>
</dbReference>
<gene>
    <name evidence="1" type="ORF">EPUS_08494</name>
</gene>
<dbReference type="RefSeq" id="XP_007801490.1">
    <property type="nucleotide sequence ID" value="XM_007803299.1"/>
</dbReference>
<proteinExistence type="predicted"/>
<dbReference type="InterPro" id="IPR036397">
    <property type="entry name" value="RNaseH_sf"/>
</dbReference>
<dbReference type="GO" id="GO:0003676">
    <property type="term" value="F:nucleic acid binding"/>
    <property type="evidence" value="ECO:0007669"/>
    <property type="project" value="InterPro"/>
</dbReference>
<organism evidence="1 2">
    <name type="scientific">Endocarpon pusillum (strain Z07020 / HMAS-L-300199)</name>
    <name type="common">Lichen-forming fungus</name>
    <dbReference type="NCBI Taxonomy" id="1263415"/>
    <lineage>
        <taxon>Eukaryota</taxon>
        <taxon>Fungi</taxon>
        <taxon>Dikarya</taxon>
        <taxon>Ascomycota</taxon>
        <taxon>Pezizomycotina</taxon>
        <taxon>Eurotiomycetes</taxon>
        <taxon>Chaetothyriomycetidae</taxon>
        <taxon>Verrucariales</taxon>
        <taxon>Verrucariaceae</taxon>
        <taxon>Endocarpon</taxon>
    </lineage>
</organism>